<dbReference type="PANTHER" id="PTHR36971">
    <property type="entry name" value="UNNAMED PRODUCT"/>
    <property type="match status" value="1"/>
</dbReference>
<evidence type="ECO:0000313" key="2">
    <source>
        <dbReference type="Proteomes" id="UP001153069"/>
    </source>
</evidence>
<reference evidence="1" key="1">
    <citation type="submission" date="2020-06" db="EMBL/GenBank/DDBJ databases">
        <authorList>
            <consortium name="Plant Systems Biology data submission"/>
        </authorList>
    </citation>
    <scope>NUCLEOTIDE SEQUENCE</scope>
    <source>
        <strain evidence="1">D6</strain>
    </source>
</reference>
<dbReference type="PANTHER" id="PTHR36971:SF1">
    <property type="entry name" value="METHYLTRANSFERASE DOMAIN-CONTAINING PROTEIN"/>
    <property type="match status" value="1"/>
</dbReference>
<gene>
    <name evidence="1" type="ORF">SEMRO_100_G051410.1</name>
</gene>
<sequence length="369" mass="40988">MALAELSVCVKQVKIVGRKLAVAHGFVVIVSASSAGQDDSDAVETCCLGFRNKEPCHVFVRSCSDVNRIQEYLQHSTTKNSNTPAPPFKSNGKTTGWHQFSNDDGTDEVCLRIKTVLTTAIERNRRGVKLIECSEVVSIDNGSSEFTVAPRQSSSSSPSSSQVFTMHDKSQRHVLFAQWLLDTYGKDFLSTGSGVLDVAGGNGELSRSLQQLGIPSVVLDPQPRLSIDHDPQPKIPVLKHALEGNGTHLLMTTTTEQERRVLKSASMIVGMHPDQATEPIIWFSQHLKVPFALLPCCVMPSLFPHRVYQGKHVRSYRLFCLYLQDLRPPIQDDDDDDTRSTESVIQTDYLPFMGRNMILYTSFTSFQKS</sequence>
<dbReference type="OrthoDB" id="7459479at2759"/>
<name>A0A9N8DI96_9STRA</name>
<evidence type="ECO:0000313" key="1">
    <source>
        <dbReference type="EMBL" id="CAB9501136.1"/>
    </source>
</evidence>
<accession>A0A9N8DI96</accession>
<keyword evidence="2" id="KW-1185">Reference proteome</keyword>
<dbReference type="Proteomes" id="UP001153069">
    <property type="component" value="Unassembled WGS sequence"/>
</dbReference>
<proteinExistence type="predicted"/>
<dbReference type="EMBL" id="CAICTM010000099">
    <property type="protein sequence ID" value="CAB9501136.1"/>
    <property type="molecule type" value="Genomic_DNA"/>
</dbReference>
<dbReference type="AlphaFoldDB" id="A0A9N8DI96"/>
<organism evidence="1 2">
    <name type="scientific">Seminavis robusta</name>
    <dbReference type="NCBI Taxonomy" id="568900"/>
    <lineage>
        <taxon>Eukaryota</taxon>
        <taxon>Sar</taxon>
        <taxon>Stramenopiles</taxon>
        <taxon>Ochrophyta</taxon>
        <taxon>Bacillariophyta</taxon>
        <taxon>Bacillariophyceae</taxon>
        <taxon>Bacillariophycidae</taxon>
        <taxon>Naviculales</taxon>
        <taxon>Naviculaceae</taxon>
        <taxon>Seminavis</taxon>
    </lineage>
</organism>
<protein>
    <submittedName>
        <fullName evidence="1">Uncharacterized protein</fullName>
    </submittedName>
</protein>
<comment type="caution">
    <text evidence="1">The sequence shown here is derived from an EMBL/GenBank/DDBJ whole genome shotgun (WGS) entry which is preliminary data.</text>
</comment>